<evidence type="ECO:0008006" key="3">
    <source>
        <dbReference type="Google" id="ProtNLM"/>
    </source>
</evidence>
<dbReference type="RefSeq" id="WP_260217753.1">
    <property type="nucleotide sequence ID" value="NZ_JAJAGO010000004.1"/>
</dbReference>
<gene>
    <name evidence="1" type="ORF">LHJ74_11145</name>
</gene>
<dbReference type="EMBL" id="JAJAGO010000004">
    <property type="protein sequence ID" value="MCT2590459.1"/>
    <property type="molecule type" value="Genomic_DNA"/>
</dbReference>
<sequence length="188" mass="20569">MVIAIGALTVTFLVARDSDRKYALPKQACWNANAPAALEPLMPDGGELYEYAEPLEVLTTDAPERKKSTYCTYSVDDHDTISVVIQDAARMGNPKDPKEHIGARVKNMNDLPFPGAAAISDSTEGKPDDRGTAVKAITPCGANRAPYLEFWFHVTEYANPDAKAREAATVRLMKQTVSTVKKELNCPR</sequence>
<comment type="caution">
    <text evidence="1">The sequence shown here is derived from an EMBL/GenBank/DDBJ whole genome shotgun (WGS) entry which is preliminary data.</text>
</comment>
<evidence type="ECO:0000313" key="2">
    <source>
        <dbReference type="Proteomes" id="UP001156389"/>
    </source>
</evidence>
<name>A0ABT2JRD6_9ACTN</name>
<keyword evidence="2" id="KW-1185">Reference proteome</keyword>
<dbReference type="Proteomes" id="UP001156389">
    <property type="component" value="Unassembled WGS sequence"/>
</dbReference>
<accession>A0ABT2JRD6</accession>
<evidence type="ECO:0000313" key="1">
    <source>
        <dbReference type="EMBL" id="MCT2590459.1"/>
    </source>
</evidence>
<organism evidence="1 2">
    <name type="scientific">Streptomyces gossypii</name>
    <dbReference type="NCBI Taxonomy" id="2883101"/>
    <lineage>
        <taxon>Bacteria</taxon>
        <taxon>Bacillati</taxon>
        <taxon>Actinomycetota</taxon>
        <taxon>Actinomycetes</taxon>
        <taxon>Kitasatosporales</taxon>
        <taxon>Streptomycetaceae</taxon>
        <taxon>Streptomyces</taxon>
    </lineage>
</organism>
<protein>
    <recommendedName>
        <fullName evidence="3">DUF3558 domain-containing protein</fullName>
    </recommendedName>
</protein>
<reference evidence="1 2" key="1">
    <citation type="submission" date="2021-10" db="EMBL/GenBank/DDBJ databases">
        <title>Streptomyces gossypii sp. nov., isolated from soil collected from cotton field.</title>
        <authorList>
            <person name="Ge X."/>
            <person name="Chen X."/>
            <person name="Liu W."/>
        </authorList>
    </citation>
    <scope>NUCLEOTIDE SEQUENCE [LARGE SCALE GENOMIC DNA]</scope>
    <source>
        <strain evidence="1 2">N2-109</strain>
    </source>
</reference>
<proteinExistence type="predicted"/>